<name>A0A0L0V1W3_9BASI</name>
<dbReference type="PANTHER" id="PTHR46169">
    <property type="entry name" value="DNA REPLICATION-RELATED ELEMENT FACTOR, ISOFORM A"/>
    <property type="match status" value="1"/>
</dbReference>
<dbReference type="AlphaFoldDB" id="A0A0L0V1W3"/>
<dbReference type="EMBL" id="AJIL01000143">
    <property type="protein sequence ID" value="KNE93176.1"/>
    <property type="molecule type" value="Genomic_DNA"/>
</dbReference>
<keyword evidence="3" id="KW-1185">Reference proteome</keyword>
<feature type="compositionally biased region" description="Basic residues" evidence="1">
    <location>
        <begin position="1"/>
        <end position="10"/>
    </location>
</feature>
<proteinExistence type="predicted"/>
<evidence type="ECO:0000313" key="2">
    <source>
        <dbReference type="EMBL" id="KNE93176.1"/>
    </source>
</evidence>
<dbReference type="STRING" id="1165861.A0A0L0V1W3"/>
<evidence type="ECO:0000313" key="3">
    <source>
        <dbReference type="Proteomes" id="UP000054564"/>
    </source>
</evidence>
<dbReference type="OrthoDB" id="3359487at2759"/>
<feature type="compositionally biased region" description="Basic and acidic residues" evidence="1">
    <location>
        <begin position="43"/>
        <end position="57"/>
    </location>
</feature>
<feature type="compositionally biased region" description="Acidic residues" evidence="1">
    <location>
        <begin position="358"/>
        <end position="372"/>
    </location>
</feature>
<dbReference type="Proteomes" id="UP000054564">
    <property type="component" value="Unassembled WGS sequence"/>
</dbReference>
<feature type="compositionally biased region" description="Acidic residues" evidence="1">
    <location>
        <begin position="394"/>
        <end position="415"/>
    </location>
</feature>
<dbReference type="InterPro" id="IPR012337">
    <property type="entry name" value="RNaseH-like_sf"/>
</dbReference>
<protein>
    <recommendedName>
        <fullName evidence="4">DUF659 domain-containing protein</fullName>
    </recommendedName>
</protein>
<gene>
    <name evidence="2" type="ORF">PSTG_13428</name>
</gene>
<feature type="region of interest" description="Disordered" evidence="1">
    <location>
        <begin position="357"/>
        <end position="434"/>
    </location>
</feature>
<dbReference type="InterPro" id="IPR052717">
    <property type="entry name" value="Vacuolar_transposase_reg"/>
</dbReference>
<accession>A0A0L0V1W3</accession>
<dbReference type="GO" id="GO:0006357">
    <property type="term" value="P:regulation of transcription by RNA polymerase II"/>
    <property type="evidence" value="ECO:0007669"/>
    <property type="project" value="TreeGrafter"/>
</dbReference>
<evidence type="ECO:0000256" key="1">
    <source>
        <dbReference type="SAM" id="MobiDB-lite"/>
    </source>
</evidence>
<feature type="region of interest" description="Disordered" evidence="1">
    <location>
        <begin position="1"/>
        <end position="57"/>
    </location>
</feature>
<organism evidence="2 3">
    <name type="scientific">Puccinia striiformis f. sp. tritici PST-78</name>
    <dbReference type="NCBI Taxonomy" id="1165861"/>
    <lineage>
        <taxon>Eukaryota</taxon>
        <taxon>Fungi</taxon>
        <taxon>Dikarya</taxon>
        <taxon>Basidiomycota</taxon>
        <taxon>Pucciniomycotina</taxon>
        <taxon>Pucciniomycetes</taxon>
        <taxon>Pucciniales</taxon>
        <taxon>Pucciniaceae</taxon>
        <taxon>Puccinia</taxon>
    </lineage>
</organism>
<dbReference type="PANTHER" id="PTHR46169:SF15">
    <property type="entry name" value="INNER CENTROMERE PROTEIN A-LIKE ISOFORM X1-RELATED"/>
    <property type="match status" value="1"/>
</dbReference>
<comment type="caution">
    <text evidence="2">The sequence shown here is derived from an EMBL/GenBank/DDBJ whole genome shotgun (WGS) entry which is preliminary data.</text>
</comment>
<dbReference type="SUPFAM" id="SSF53098">
    <property type="entry name" value="Ribonuclease H-like"/>
    <property type="match status" value="1"/>
</dbReference>
<dbReference type="GO" id="GO:0005634">
    <property type="term" value="C:nucleus"/>
    <property type="evidence" value="ECO:0007669"/>
    <property type="project" value="TreeGrafter"/>
</dbReference>
<reference evidence="3" key="1">
    <citation type="submission" date="2014-03" db="EMBL/GenBank/DDBJ databases">
        <title>The Genome Sequence of Puccinia striiformis f. sp. tritici PST-78.</title>
        <authorList>
            <consortium name="The Broad Institute Genome Sequencing Platform"/>
            <person name="Cuomo C."/>
            <person name="Hulbert S."/>
            <person name="Chen X."/>
            <person name="Walker B."/>
            <person name="Young S.K."/>
            <person name="Zeng Q."/>
            <person name="Gargeya S."/>
            <person name="Fitzgerald M."/>
            <person name="Haas B."/>
            <person name="Abouelleil A."/>
            <person name="Alvarado L."/>
            <person name="Arachchi H.M."/>
            <person name="Berlin A.M."/>
            <person name="Chapman S.B."/>
            <person name="Goldberg J."/>
            <person name="Griggs A."/>
            <person name="Gujja S."/>
            <person name="Hansen M."/>
            <person name="Howarth C."/>
            <person name="Imamovic A."/>
            <person name="Larimer J."/>
            <person name="McCowan C."/>
            <person name="Montmayeur A."/>
            <person name="Murphy C."/>
            <person name="Neiman D."/>
            <person name="Pearson M."/>
            <person name="Priest M."/>
            <person name="Roberts A."/>
            <person name="Saif S."/>
            <person name="Shea T."/>
            <person name="Sisk P."/>
            <person name="Sykes S."/>
            <person name="Wortman J."/>
            <person name="Nusbaum C."/>
            <person name="Birren B."/>
        </authorList>
    </citation>
    <scope>NUCLEOTIDE SEQUENCE [LARGE SCALE GENOMIC DNA]</scope>
    <source>
        <strain evidence="3">race PST-78</strain>
    </source>
</reference>
<sequence length="538" mass="60869">MPRNRKRPRRSSPTPSSPQPERSDPRSQSPEPDTIDPDIVVVDDDRSTGAETSRELTDAEELLRAQRKAKNVVSTAYAYYGIPKLSTQRDKRGRYMIAYPCNMCNKRMHRPTYDSSCSNLLKHVAGCQLKHRDASGNQSLASLGVSGTGDIDPREVNQLCALWCAEAARPFSALSDESHKRILHPTIVKHLPSASVVSRSIHMIYTAVQDDYREVLKKHTGAMYLGADAWQSPNGHDILGIVIYRLVEKDGVKFELEAMPLNFVRLVKNHSGEYLAETMRVVVEKFGVQDKICGIVTDNASNNLSMMAEIKKFKWPRFKGETHWIRCFAHILNLIVQSILRPFGKVIKKTNGNVNLNLDEESEKGSDDEDAEGQISRQVQPTFIEDTSTREHEDPDDVDDSEDDTSENIETELSIEDIHDLSDEDEEQDTYTSVSCKETLPKFHAIARKLRKSPNSKADLIWQKDRKYGLARRYHINRIDIQLAQDLVAILELFYEQTLQVSTLGSARLTHIIVFINEITDHLSNAIKGDGNEYPPVL</sequence>
<evidence type="ECO:0008006" key="4">
    <source>
        <dbReference type="Google" id="ProtNLM"/>
    </source>
</evidence>